<evidence type="ECO:0000313" key="9">
    <source>
        <dbReference type="Proteomes" id="UP000749559"/>
    </source>
</evidence>
<dbReference type="PANTHER" id="PTHR23183">
    <property type="entry name" value="NOP14"/>
    <property type="match status" value="1"/>
</dbReference>
<dbReference type="EMBL" id="CAIIXF020000005">
    <property type="protein sequence ID" value="CAH1782802.1"/>
    <property type="molecule type" value="Genomic_DNA"/>
</dbReference>
<evidence type="ECO:0000256" key="4">
    <source>
        <dbReference type="ARBA" id="ARBA00022552"/>
    </source>
</evidence>
<keyword evidence="4" id="KW-0698">rRNA processing</keyword>
<feature type="compositionally biased region" description="Acidic residues" evidence="7">
    <location>
        <begin position="335"/>
        <end position="394"/>
    </location>
</feature>
<evidence type="ECO:0000256" key="2">
    <source>
        <dbReference type="ARBA" id="ARBA00007466"/>
    </source>
</evidence>
<dbReference type="InterPro" id="IPR007276">
    <property type="entry name" value="Nop14"/>
</dbReference>
<dbReference type="GO" id="GO:0030490">
    <property type="term" value="P:maturation of SSU-rRNA"/>
    <property type="evidence" value="ECO:0007669"/>
    <property type="project" value="TreeGrafter"/>
</dbReference>
<evidence type="ECO:0000256" key="3">
    <source>
        <dbReference type="ARBA" id="ARBA00022517"/>
    </source>
</evidence>
<keyword evidence="5" id="KW-0539">Nucleus</keyword>
<keyword evidence="9" id="KW-1185">Reference proteome</keyword>
<feature type="compositionally biased region" description="Polar residues" evidence="7">
    <location>
        <begin position="119"/>
        <end position="138"/>
    </location>
</feature>
<feature type="compositionally biased region" description="Acidic residues" evidence="7">
    <location>
        <begin position="308"/>
        <end position="317"/>
    </location>
</feature>
<comment type="subcellular location">
    <subcellularLocation>
        <location evidence="1">Nucleus</location>
        <location evidence="1">Nucleolus</location>
    </subcellularLocation>
</comment>
<keyword evidence="3" id="KW-0690">Ribosome biogenesis</keyword>
<dbReference type="Proteomes" id="UP000749559">
    <property type="component" value="Unassembled WGS sequence"/>
</dbReference>
<proteinExistence type="inferred from homology"/>
<evidence type="ECO:0000313" key="8">
    <source>
        <dbReference type="EMBL" id="CAH1782802.1"/>
    </source>
</evidence>
<dbReference type="GO" id="GO:0032040">
    <property type="term" value="C:small-subunit processome"/>
    <property type="evidence" value="ECO:0007669"/>
    <property type="project" value="InterPro"/>
</dbReference>
<dbReference type="AlphaFoldDB" id="A0A8S4NPU1"/>
<evidence type="ECO:0000256" key="7">
    <source>
        <dbReference type="SAM" id="MobiDB-lite"/>
    </source>
</evidence>
<organism evidence="8 9">
    <name type="scientific">Owenia fusiformis</name>
    <name type="common">Polychaete worm</name>
    <dbReference type="NCBI Taxonomy" id="6347"/>
    <lineage>
        <taxon>Eukaryota</taxon>
        <taxon>Metazoa</taxon>
        <taxon>Spiralia</taxon>
        <taxon>Lophotrochozoa</taxon>
        <taxon>Annelida</taxon>
        <taxon>Polychaeta</taxon>
        <taxon>Sedentaria</taxon>
        <taxon>Canalipalpata</taxon>
        <taxon>Sabellida</taxon>
        <taxon>Oweniida</taxon>
        <taxon>Oweniidae</taxon>
        <taxon>Owenia</taxon>
    </lineage>
</organism>
<sequence length="868" mass="99448">MGKNKKKKNAGHSLADAVRGVKKITQKKLNPFEVKFNKQKHNVLGKKMLKKDVGLPGVSKSKANKKRQETLLQEYKKRGKANLFVDRRLGETDPNLTIEDKMLQRYAAEKQKSHDRSTSRYSLNSGEELTHYGQSLSQLEKFEAPRHSDSEDEDEGRITGKMVAEEHFGGFLTQKEFMDRDSEKTWKERMEETIAKSKKAKYDRQVEKDKTIEVTDKLDSDWQELRMLIGGIKKQSKEVEKPKSDDYDVMVRELQFEITGKASDRMKTEEEIAKEEKERLDKLEADRRLRMKGISIETGAVQHRSADDLDDGMDYEGGDNTPGYVVYKDGKLVNSDDEDDDDDAAAEEEDDKDGDEGESDNEDAEAGEEDASDGDEEDEDSYDDIDSDDPDSGDDVNPKETLAKQSKILKPLDPKKKQEVIEKASKELPYVFKAPDSFEEFMRLIEGATSKDQVTIIERIRKCHHVSLAEGNKEKLKTFSSILLQYLGELAMQPKLDLDLIDSITRHIYSLNKQFPQFLGETMSAVLIECVEAFTSHAERHGGRGVFPTLDTVFYLRLIAVLYPTSDFQHHITTPAMLFMGTILAKSPVKNLTDVASGLYLCTVFLQYVSLSKRYIPELINFLRGILALGVSTKKRKADDVLPPFRPVGPGTDLLNVTKDDTRKTEVGPLKFQTIFCGEDMSEISKRPEQSIEIRLSAINTSLHLLEDCVEKYNDLESFREIFTPIYSLLKRLPVKFYPASMKEKCSKLVQTLDTRFTKPRQYLTMVKKKPQPLKTFEPKFDERFDARKKRAGTREENESQRLIHKHKKELKGAVREIRKDAQFLSRVQLKEKLDRDQERNEKVKAIHQMLASQEGDFKALKRKKNSL</sequence>
<dbReference type="PANTHER" id="PTHR23183:SF0">
    <property type="entry name" value="NUCLEOLAR PROTEIN 14"/>
    <property type="match status" value="1"/>
</dbReference>
<reference evidence="8" key="1">
    <citation type="submission" date="2022-03" db="EMBL/GenBank/DDBJ databases">
        <authorList>
            <person name="Martin C."/>
        </authorList>
    </citation>
    <scope>NUCLEOTIDE SEQUENCE</scope>
</reference>
<evidence type="ECO:0000256" key="1">
    <source>
        <dbReference type="ARBA" id="ARBA00004604"/>
    </source>
</evidence>
<evidence type="ECO:0000256" key="6">
    <source>
        <dbReference type="ARBA" id="ARBA00024695"/>
    </source>
</evidence>
<evidence type="ECO:0008006" key="10">
    <source>
        <dbReference type="Google" id="ProtNLM"/>
    </source>
</evidence>
<dbReference type="GO" id="GO:0030692">
    <property type="term" value="C:Noc4p-Nop14p complex"/>
    <property type="evidence" value="ECO:0007669"/>
    <property type="project" value="TreeGrafter"/>
</dbReference>
<accession>A0A8S4NPU1</accession>
<feature type="compositionally biased region" description="Basic and acidic residues" evidence="7">
    <location>
        <begin position="107"/>
        <end position="118"/>
    </location>
</feature>
<feature type="compositionally biased region" description="Basic and acidic residues" evidence="7">
    <location>
        <begin position="140"/>
        <end position="149"/>
    </location>
</feature>
<dbReference type="OrthoDB" id="441771at2759"/>
<evidence type="ECO:0000256" key="5">
    <source>
        <dbReference type="ARBA" id="ARBA00023242"/>
    </source>
</evidence>
<feature type="region of interest" description="Disordered" evidence="7">
    <location>
        <begin position="294"/>
        <end position="416"/>
    </location>
</feature>
<gene>
    <name evidence="8" type="ORF">OFUS_LOCUS9211</name>
</gene>
<protein>
    <recommendedName>
        <fullName evidence="10">Nucleolar protein 14</fullName>
    </recommendedName>
</protein>
<comment type="similarity">
    <text evidence="2">Belongs to the NOP14 family.</text>
</comment>
<dbReference type="Pfam" id="PF04147">
    <property type="entry name" value="Nop14"/>
    <property type="match status" value="1"/>
</dbReference>
<comment type="caution">
    <text evidence="8">The sequence shown here is derived from an EMBL/GenBank/DDBJ whole genome shotgun (WGS) entry which is preliminary data.</text>
</comment>
<feature type="region of interest" description="Disordered" evidence="7">
    <location>
        <begin position="107"/>
        <end position="157"/>
    </location>
</feature>
<comment type="function">
    <text evidence="6">Involved in nucleolar processing of pre-18S ribosomal RNA. Has a role in the nuclear export of 40S pre-ribosomal subunit to the cytoplasm.</text>
</comment>
<name>A0A8S4NPU1_OWEFU</name>